<dbReference type="EMBL" id="JAKROA010000001">
    <property type="protein sequence ID" value="KAL5112484.1"/>
    <property type="molecule type" value="Genomic_DNA"/>
</dbReference>
<feature type="domain" description="Small ribosomal subunit protein uS15 N-terminal" evidence="7">
    <location>
        <begin position="1"/>
        <end position="50"/>
    </location>
</feature>
<evidence type="ECO:0000313" key="9">
    <source>
        <dbReference type="Proteomes" id="UP001651158"/>
    </source>
</evidence>
<dbReference type="Proteomes" id="UP001651158">
    <property type="component" value="Unassembled WGS sequence"/>
</dbReference>
<keyword evidence="9" id="KW-1185">Reference proteome</keyword>
<dbReference type="InterPro" id="IPR009068">
    <property type="entry name" value="uS15_NS1_RNA-bd_sf"/>
</dbReference>
<dbReference type="Pfam" id="PF08069">
    <property type="entry name" value="Ribosomal_S13_N"/>
    <property type="match status" value="1"/>
</dbReference>
<evidence type="ECO:0000256" key="4">
    <source>
        <dbReference type="ARBA" id="ARBA00035165"/>
    </source>
</evidence>
<keyword evidence="2 6" id="KW-0689">Ribosomal protein</keyword>
<evidence type="ECO:0000256" key="1">
    <source>
        <dbReference type="ARBA" id="ARBA00008434"/>
    </source>
</evidence>
<dbReference type="PROSITE" id="PS00362">
    <property type="entry name" value="RIBOSOMAL_S15"/>
    <property type="match status" value="1"/>
</dbReference>
<gene>
    <name evidence="8" type="ORF">TcWFU_007294</name>
</gene>
<sequence length="131" mass="14982">MGRVYGHGKGISQSTLPYRRSVPSWQKLTAEEVKEQIYKLARKGLTPSQIATASPRTAGLAPAIPDDLYHLIKKAVAIRKHLDRNRKDKDGKYRLILTESRIHRIVRYYKRKRVLPPNWKYDSSTASALVA</sequence>
<dbReference type="SMART" id="SM01386">
    <property type="entry name" value="Ribosomal_S13_N"/>
    <property type="match status" value="1"/>
</dbReference>
<evidence type="ECO:0000256" key="3">
    <source>
        <dbReference type="ARBA" id="ARBA00023274"/>
    </source>
</evidence>
<accession>A0ABR4QS50</accession>
<dbReference type="InterPro" id="IPR000589">
    <property type="entry name" value="Ribosomal_uS15"/>
</dbReference>
<dbReference type="Gene3D" id="1.10.287.10">
    <property type="entry name" value="S15/NS1, RNA-binding"/>
    <property type="match status" value="1"/>
</dbReference>
<evidence type="ECO:0000256" key="5">
    <source>
        <dbReference type="ARBA" id="ARBA00035470"/>
    </source>
</evidence>
<evidence type="ECO:0000256" key="6">
    <source>
        <dbReference type="RuleBase" id="RU003919"/>
    </source>
</evidence>
<name>A0ABR4QS50_9CEST</name>
<dbReference type="CDD" id="cd00353">
    <property type="entry name" value="Ribosomal_S15p_S13e"/>
    <property type="match status" value="1"/>
</dbReference>
<organism evidence="8 9">
    <name type="scientific">Taenia crassiceps</name>
    <dbReference type="NCBI Taxonomy" id="6207"/>
    <lineage>
        <taxon>Eukaryota</taxon>
        <taxon>Metazoa</taxon>
        <taxon>Spiralia</taxon>
        <taxon>Lophotrochozoa</taxon>
        <taxon>Platyhelminthes</taxon>
        <taxon>Cestoda</taxon>
        <taxon>Eucestoda</taxon>
        <taxon>Cyclophyllidea</taxon>
        <taxon>Taeniidae</taxon>
        <taxon>Taenia</taxon>
    </lineage>
</organism>
<dbReference type="PANTHER" id="PTHR11885:SF6">
    <property type="entry name" value="SMALL RIBOSOMAL SUBUNIT PROTEIN US15"/>
    <property type="match status" value="1"/>
</dbReference>
<evidence type="ECO:0000256" key="2">
    <source>
        <dbReference type="ARBA" id="ARBA00022980"/>
    </source>
</evidence>
<dbReference type="SMART" id="SM01387">
    <property type="entry name" value="Ribosomal_S15"/>
    <property type="match status" value="1"/>
</dbReference>
<dbReference type="InterPro" id="IPR023029">
    <property type="entry name" value="Ribosomal_uS15_arc_euk"/>
</dbReference>
<comment type="caution">
    <text evidence="8">The sequence shown here is derived from an EMBL/GenBank/DDBJ whole genome shotgun (WGS) entry which is preliminary data.</text>
</comment>
<dbReference type="Pfam" id="PF00312">
    <property type="entry name" value="Ribosomal_S15"/>
    <property type="match status" value="1"/>
</dbReference>
<evidence type="ECO:0000259" key="7">
    <source>
        <dbReference type="SMART" id="SM01386"/>
    </source>
</evidence>
<dbReference type="GO" id="GO:0005840">
    <property type="term" value="C:ribosome"/>
    <property type="evidence" value="ECO:0007669"/>
    <property type="project" value="UniProtKB-KW"/>
</dbReference>
<comment type="similarity">
    <text evidence="1 6">Belongs to the universal ribosomal protein uS15 family.</text>
</comment>
<proteinExistence type="inferred from homology"/>
<dbReference type="PANTHER" id="PTHR11885">
    <property type="entry name" value="RIBOSOMAL PROTEIN S15P/S13E"/>
    <property type="match status" value="1"/>
</dbReference>
<keyword evidence="3 6" id="KW-0687">Ribonucleoprotein</keyword>
<evidence type="ECO:0000313" key="8">
    <source>
        <dbReference type="EMBL" id="KAL5112484.1"/>
    </source>
</evidence>
<dbReference type="InterPro" id="IPR012606">
    <property type="entry name" value="Ribosomal_uS15_N"/>
</dbReference>
<dbReference type="SUPFAM" id="SSF47060">
    <property type="entry name" value="S15/NS1 RNA-binding domain"/>
    <property type="match status" value="1"/>
</dbReference>
<protein>
    <recommendedName>
        <fullName evidence="4">Small ribosomal subunit protein uS15</fullName>
    </recommendedName>
    <alternativeName>
        <fullName evidence="5">40S ribosomal protein S13</fullName>
    </alternativeName>
</protein>
<reference evidence="8 9" key="1">
    <citation type="journal article" date="2022" name="Front. Cell. Infect. Microbiol.">
        <title>The Genomes of Two Strains of Taenia crassiceps the Animal Model for the Study of Human Cysticercosis.</title>
        <authorList>
            <person name="Bobes R.J."/>
            <person name="Estrada K."/>
            <person name="Rios-Valencia D.G."/>
            <person name="Calderon-Gallegos A."/>
            <person name="de la Torre P."/>
            <person name="Carrero J.C."/>
            <person name="Sanchez-Flores A."/>
            <person name="Laclette J.P."/>
        </authorList>
    </citation>
    <scope>NUCLEOTIDE SEQUENCE [LARGE SCALE GENOMIC DNA]</scope>
    <source>
        <strain evidence="8">WFUcys</strain>
    </source>
</reference>